<dbReference type="CDD" id="cd13646">
    <property type="entry name" value="PBP2_EcHMBS_like"/>
    <property type="match status" value="1"/>
</dbReference>
<dbReference type="Pfam" id="PF03900">
    <property type="entry name" value="Porphobil_deamC"/>
    <property type="match status" value="1"/>
</dbReference>
<comment type="similarity">
    <text evidence="2 6">Belongs to the HMBS family.</text>
</comment>
<gene>
    <name evidence="6" type="primary">hemC</name>
    <name evidence="9" type="ORF">J2S00_002264</name>
</gene>
<feature type="domain" description="Porphobilinogen deaminase N-terminal" evidence="7">
    <location>
        <begin position="5"/>
        <end position="213"/>
    </location>
</feature>
<organism evidence="9 10">
    <name type="scientific">Caldalkalibacillus uzonensis</name>
    <dbReference type="NCBI Taxonomy" id="353224"/>
    <lineage>
        <taxon>Bacteria</taxon>
        <taxon>Bacillati</taxon>
        <taxon>Bacillota</taxon>
        <taxon>Bacilli</taxon>
        <taxon>Bacillales</taxon>
        <taxon>Bacillaceae</taxon>
        <taxon>Caldalkalibacillus</taxon>
    </lineage>
</organism>
<accession>A0ABU0CSS8</accession>
<keyword evidence="3 6" id="KW-0808">Transferase</keyword>
<dbReference type="RefSeq" id="WP_307339511.1">
    <property type="nucleotide sequence ID" value="NZ_JAUSUQ010000008.1"/>
</dbReference>
<dbReference type="SUPFAM" id="SSF53850">
    <property type="entry name" value="Periplasmic binding protein-like II"/>
    <property type="match status" value="1"/>
</dbReference>
<evidence type="ECO:0000256" key="3">
    <source>
        <dbReference type="ARBA" id="ARBA00022679"/>
    </source>
</evidence>
<evidence type="ECO:0000313" key="9">
    <source>
        <dbReference type="EMBL" id="MDQ0339476.1"/>
    </source>
</evidence>
<comment type="catalytic activity">
    <reaction evidence="5 6">
        <text>4 porphobilinogen + H2O = hydroxymethylbilane + 4 NH4(+)</text>
        <dbReference type="Rhea" id="RHEA:13185"/>
        <dbReference type="ChEBI" id="CHEBI:15377"/>
        <dbReference type="ChEBI" id="CHEBI:28938"/>
        <dbReference type="ChEBI" id="CHEBI:57845"/>
        <dbReference type="ChEBI" id="CHEBI:58126"/>
        <dbReference type="EC" id="2.5.1.61"/>
    </reaction>
</comment>
<reference evidence="9 10" key="1">
    <citation type="submission" date="2023-07" db="EMBL/GenBank/DDBJ databases">
        <title>Genomic Encyclopedia of Type Strains, Phase IV (KMG-IV): sequencing the most valuable type-strain genomes for metagenomic binning, comparative biology and taxonomic classification.</title>
        <authorList>
            <person name="Goeker M."/>
        </authorList>
    </citation>
    <scope>NUCLEOTIDE SEQUENCE [LARGE SCALE GENOMIC DNA]</scope>
    <source>
        <strain evidence="9 10">DSM 17740</strain>
    </source>
</reference>
<dbReference type="Pfam" id="PF01379">
    <property type="entry name" value="Porphobil_deam"/>
    <property type="match status" value="1"/>
</dbReference>
<dbReference type="PANTHER" id="PTHR11557:SF0">
    <property type="entry name" value="PORPHOBILINOGEN DEAMINASE"/>
    <property type="match status" value="1"/>
</dbReference>
<dbReference type="InterPro" id="IPR022419">
    <property type="entry name" value="Porphobilin_deaminase_cofac_BS"/>
</dbReference>
<comment type="miscellaneous">
    <text evidence="6">The porphobilinogen subunits are added to the dipyrromethane group.</text>
</comment>
<dbReference type="PRINTS" id="PR00151">
    <property type="entry name" value="PORPHBDMNASE"/>
</dbReference>
<comment type="cofactor">
    <cofactor evidence="6">
        <name>dipyrromethane</name>
        <dbReference type="ChEBI" id="CHEBI:60342"/>
    </cofactor>
    <text evidence="6">Binds 1 dipyrromethane group covalently.</text>
</comment>
<evidence type="ECO:0000256" key="5">
    <source>
        <dbReference type="ARBA" id="ARBA00048169"/>
    </source>
</evidence>
<feature type="modified residue" description="S-(dipyrrolylmethanemethyl)cysteine" evidence="6">
    <location>
        <position position="242"/>
    </location>
</feature>
<sequence>MARHIVIGSRRSKLALTQTRWVISKLEALGLPYTFEIKEIVTKGDKVVDRMLSKVGGKGLFVKEIEQALLDEKIDFAVHSVKDMPAELPPGLELASVPEREDPRDCLISKKGLPLEELPQGAVIGTSSLRRSAQILHARPDLQIKWIRGNIDTRLRKLKEEQYDAIILAASGLKRMGWNDEVVTQYLEPDMCLPAVGQGALGIECRTSDQELKRLLAHIHHEQTGLAVTAERTFLAEMGGSCHVPVACYAQKGDTGLVLTGLIASPDGQTVLKERLTGDEPVELGRQVARVLKCRGAEEILAQVKKDLDL</sequence>
<dbReference type="PANTHER" id="PTHR11557">
    <property type="entry name" value="PORPHOBILINOGEN DEAMINASE"/>
    <property type="match status" value="1"/>
</dbReference>
<evidence type="ECO:0000259" key="7">
    <source>
        <dbReference type="Pfam" id="PF01379"/>
    </source>
</evidence>
<protein>
    <recommendedName>
        <fullName evidence="6">Porphobilinogen deaminase</fullName>
        <shortName evidence="6">PBG</shortName>
        <ecNumber evidence="6">2.5.1.61</ecNumber>
    </recommendedName>
    <alternativeName>
        <fullName evidence="6">Hydroxymethylbilane synthase</fullName>
        <shortName evidence="6">HMBS</shortName>
    </alternativeName>
    <alternativeName>
        <fullName evidence="6">Pre-uroporphyrinogen synthase</fullName>
    </alternativeName>
</protein>
<keyword evidence="10" id="KW-1185">Reference proteome</keyword>
<name>A0ABU0CSS8_9BACI</name>
<evidence type="ECO:0000256" key="4">
    <source>
        <dbReference type="ARBA" id="ARBA00023244"/>
    </source>
</evidence>
<evidence type="ECO:0000259" key="8">
    <source>
        <dbReference type="Pfam" id="PF03900"/>
    </source>
</evidence>
<dbReference type="HAMAP" id="MF_00260">
    <property type="entry name" value="Porphobil_deam"/>
    <property type="match status" value="1"/>
</dbReference>
<dbReference type="PIRSF" id="PIRSF001438">
    <property type="entry name" value="4pyrrol_synth_OHMeBilane_synth"/>
    <property type="match status" value="1"/>
</dbReference>
<dbReference type="Proteomes" id="UP001232445">
    <property type="component" value="Unassembled WGS sequence"/>
</dbReference>
<dbReference type="InterPro" id="IPR022418">
    <property type="entry name" value="Porphobilinogen_deaminase_C"/>
</dbReference>
<comment type="subunit">
    <text evidence="6">Monomer.</text>
</comment>
<dbReference type="Gene3D" id="3.30.160.40">
    <property type="entry name" value="Porphobilinogen deaminase, C-terminal domain"/>
    <property type="match status" value="1"/>
</dbReference>
<proteinExistence type="inferred from homology"/>
<dbReference type="EC" id="2.5.1.61" evidence="6"/>
<evidence type="ECO:0000256" key="6">
    <source>
        <dbReference type="HAMAP-Rule" id="MF_00260"/>
    </source>
</evidence>
<feature type="domain" description="Porphobilinogen deaminase C-terminal" evidence="8">
    <location>
        <begin position="226"/>
        <end position="292"/>
    </location>
</feature>
<dbReference type="Gene3D" id="3.40.190.10">
    <property type="entry name" value="Periplasmic binding protein-like II"/>
    <property type="match status" value="2"/>
</dbReference>
<dbReference type="InterPro" id="IPR000860">
    <property type="entry name" value="HemC"/>
</dbReference>
<dbReference type="SUPFAM" id="SSF54782">
    <property type="entry name" value="Porphobilinogen deaminase (hydroxymethylbilane synthase), C-terminal domain"/>
    <property type="match status" value="1"/>
</dbReference>
<comment type="caution">
    <text evidence="9">The sequence shown here is derived from an EMBL/GenBank/DDBJ whole genome shotgun (WGS) entry which is preliminary data.</text>
</comment>
<dbReference type="GO" id="GO:0004418">
    <property type="term" value="F:hydroxymethylbilane synthase activity"/>
    <property type="evidence" value="ECO:0007669"/>
    <property type="project" value="UniProtKB-EC"/>
</dbReference>
<dbReference type="EMBL" id="JAUSUQ010000008">
    <property type="protein sequence ID" value="MDQ0339476.1"/>
    <property type="molecule type" value="Genomic_DNA"/>
</dbReference>
<evidence type="ECO:0000313" key="10">
    <source>
        <dbReference type="Proteomes" id="UP001232445"/>
    </source>
</evidence>
<comment type="function">
    <text evidence="1 6">Tetrapolymerization of the monopyrrole PBG into the hydroxymethylbilane pre-uroporphyrinogen in several discrete steps.</text>
</comment>
<evidence type="ECO:0000256" key="1">
    <source>
        <dbReference type="ARBA" id="ARBA00002869"/>
    </source>
</evidence>
<dbReference type="NCBIfam" id="TIGR00212">
    <property type="entry name" value="hemC"/>
    <property type="match status" value="1"/>
</dbReference>
<evidence type="ECO:0000256" key="2">
    <source>
        <dbReference type="ARBA" id="ARBA00005638"/>
    </source>
</evidence>
<keyword evidence="4 6" id="KW-0627">Porphyrin biosynthesis</keyword>
<dbReference type="InterPro" id="IPR022417">
    <property type="entry name" value="Porphobilin_deaminase_N"/>
</dbReference>
<dbReference type="InterPro" id="IPR036803">
    <property type="entry name" value="Porphobilinogen_deaminase_C_sf"/>
</dbReference>
<dbReference type="PROSITE" id="PS00533">
    <property type="entry name" value="PORPHOBILINOGEN_DEAM"/>
    <property type="match status" value="1"/>
</dbReference>